<dbReference type="EMBL" id="QRIS01000017">
    <property type="protein sequence ID" value="RHG83226.1"/>
    <property type="molecule type" value="Genomic_DNA"/>
</dbReference>
<evidence type="ECO:0000313" key="15">
    <source>
        <dbReference type="Proteomes" id="UP000283834"/>
    </source>
</evidence>
<dbReference type="EMBL" id="QRWQ01000001">
    <property type="protein sequence ID" value="RGT41945.1"/>
    <property type="molecule type" value="Genomic_DNA"/>
</dbReference>
<evidence type="ECO:0000313" key="16">
    <source>
        <dbReference type="Proteomes" id="UP000283981"/>
    </source>
</evidence>
<keyword evidence="2" id="KW-1133">Transmembrane helix</keyword>
<dbReference type="GeneID" id="57434903"/>
<dbReference type="SUPFAM" id="SSF47413">
    <property type="entry name" value="lambda repressor-like DNA-binding domains"/>
    <property type="match status" value="1"/>
</dbReference>
<dbReference type="Proteomes" id="UP001296581">
    <property type="component" value="Unassembled WGS sequence"/>
</dbReference>
<feature type="transmembrane region" description="Helical" evidence="2">
    <location>
        <begin position="85"/>
        <end position="105"/>
    </location>
</feature>
<feature type="domain" description="HTH cro/C1-type" evidence="3">
    <location>
        <begin position="7"/>
        <end position="61"/>
    </location>
</feature>
<dbReference type="Proteomes" id="UP000283834">
    <property type="component" value="Unassembled WGS sequence"/>
</dbReference>
<evidence type="ECO:0000256" key="1">
    <source>
        <dbReference type="ARBA" id="ARBA00023125"/>
    </source>
</evidence>
<evidence type="ECO:0000313" key="5">
    <source>
        <dbReference type="EMBL" id="MDB8687091.1"/>
    </source>
</evidence>
<dbReference type="CDD" id="cd00093">
    <property type="entry name" value="HTH_XRE"/>
    <property type="match status" value="1"/>
</dbReference>
<dbReference type="Proteomes" id="UP001297370">
    <property type="component" value="Unassembled WGS sequence"/>
</dbReference>
<dbReference type="GO" id="GO:0003677">
    <property type="term" value="F:DNA binding"/>
    <property type="evidence" value="ECO:0007669"/>
    <property type="project" value="UniProtKB-KW"/>
</dbReference>
<dbReference type="AlphaFoldDB" id="A0A2N5NRS3"/>
<dbReference type="Proteomes" id="UP000283981">
    <property type="component" value="Unassembled WGS sequence"/>
</dbReference>
<dbReference type="PROSITE" id="PS50943">
    <property type="entry name" value="HTH_CROC1"/>
    <property type="match status" value="1"/>
</dbReference>
<evidence type="ECO:0000313" key="10">
    <source>
        <dbReference type="EMBL" id="RGM25526.1"/>
    </source>
</evidence>
<dbReference type="Proteomes" id="UP001296580">
    <property type="component" value="Unassembled WGS sequence"/>
</dbReference>
<evidence type="ECO:0000259" key="3">
    <source>
        <dbReference type="PROSITE" id="PS50943"/>
    </source>
</evidence>
<dbReference type="EMBL" id="JAAIRY010000008">
    <property type="protein sequence ID" value="NSI64955.1"/>
    <property type="molecule type" value="Genomic_DNA"/>
</dbReference>
<dbReference type="EMBL" id="QSIR01000015">
    <property type="protein sequence ID" value="RHD05251.1"/>
    <property type="molecule type" value="Genomic_DNA"/>
</dbReference>
<dbReference type="Pfam" id="PF01381">
    <property type="entry name" value="HTH_3"/>
    <property type="match status" value="1"/>
</dbReference>
<reference evidence="7" key="3">
    <citation type="submission" date="2020-02" db="EMBL/GenBank/DDBJ databases">
        <authorList>
            <person name="Littmann E."/>
            <person name="Sorbara M."/>
        </authorList>
    </citation>
    <scope>NUCLEOTIDE SEQUENCE</scope>
    <source>
        <strain evidence="9">MSK.11.9</strain>
        <strain evidence="8">MSK.15.32</strain>
        <strain evidence="7">MSK.22.53</strain>
    </source>
</reference>
<name>A0A2N5NRS3_MEDGN</name>
<reference evidence="5" key="5">
    <citation type="submission" date="2023-01" db="EMBL/GenBank/DDBJ databases">
        <title>Human gut microbiome strain richness.</title>
        <authorList>
            <person name="Chen-Liaw A."/>
        </authorList>
    </citation>
    <scope>NUCLEOTIDE SEQUENCE</scope>
    <source>
        <strain evidence="6">1001217st1_A9_1001217B_191108</strain>
        <strain evidence="5">RTP21484st1_H11_RTP21484_190118</strain>
    </source>
</reference>
<evidence type="ECO:0000313" key="8">
    <source>
        <dbReference type="EMBL" id="NSI58336.1"/>
    </source>
</evidence>
<dbReference type="Proteomes" id="UP001212160">
    <property type="component" value="Unassembled WGS sequence"/>
</dbReference>
<evidence type="ECO:0000313" key="12">
    <source>
        <dbReference type="EMBL" id="RHD05251.1"/>
    </source>
</evidence>
<dbReference type="EMBL" id="JAQMLA010000028">
    <property type="protein sequence ID" value="MDB8687091.1"/>
    <property type="molecule type" value="Genomic_DNA"/>
</dbReference>
<proteinExistence type="predicted"/>
<evidence type="ECO:0000256" key="2">
    <source>
        <dbReference type="SAM" id="Phobius"/>
    </source>
</evidence>
<evidence type="ECO:0000313" key="14">
    <source>
        <dbReference type="Proteomes" id="UP000260808"/>
    </source>
</evidence>
<reference evidence="4" key="4">
    <citation type="submission" date="2021-10" db="EMBL/GenBank/DDBJ databases">
        <title>Collection of gut derived symbiotic bacterial strains cultured from healthy donors.</title>
        <authorList>
            <person name="Lin H."/>
            <person name="Littmann E."/>
            <person name="Claire K."/>
            <person name="Pamer E."/>
        </authorList>
    </citation>
    <scope>NUCLEOTIDE SEQUENCE</scope>
    <source>
        <strain evidence="4">MSK.23.18</strain>
    </source>
</reference>
<keyword evidence="2" id="KW-0472">Membrane</keyword>
<feature type="transmembrane region" description="Helical" evidence="2">
    <location>
        <begin position="111"/>
        <end position="126"/>
    </location>
</feature>
<evidence type="ECO:0000313" key="11">
    <source>
        <dbReference type="EMBL" id="RGT41945.1"/>
    </source>
</evidence>
<dbReference type="EMBL" id="QSSX01000003">
    <property type="protein sequence ID" value="RGM25526.1"/>
    <property type="molecule type" value="Genomic_DNA"/>
</dbReference>
<dbReference type="Proteomes" id="UP000260808">
    <property type="component" value="Unassembled WGS sequence"/>
</dbReference>
<dbReference type="PANTHER" id="PTHR46558">
    <property type="entry name" value="TRACRIPTIONAL REGULATORY PROTEIN-RELATED-RELATED"/>
    <property type="match status" value="1"/>
</dbReference>
<protein>
    <submittedName>
        <fullName evidence="4">Helix-turn-helix domain-containing protein</fullName>
    </submittedName>
    <submittedName>
        <fullName evidence="5">Helix-turn-helix transcriptional regulator</fullName>
    </submittedName>
    <submittedName>
        <fullName evidence="11">XRE family transcriptional regulator</fullName>
    </submittedName>
</protein>
<accession>A0A2N5NRS3</accession>
<evidence type="ECO:0000313" key="9">
    <source>
        <dbReference type="EMBL" id="NSI64955.1"/>
    </source>
</evidence>
<dbReference type="InterPro" id="IPR010982">
    <property type="entry name" value="Lambda_DNA-bd_dom_sf"/>
</dbReference>
<reference evidence="7" key="2">
    <citation type="journal article" date="2020" name="Cell Host Microbe">
        <title>Functional and Genomic Variation between Human-Derived Isolates of Lachnospiraceae Reveals Inter- and Intra-Species Diversity.</title>
        <authorList>
            <person name="Sorbara M.T."/>
            <person name="Littmann E.R."/>
            <person name="Fontana E."/>
            <person name="Moody T.U."/>
            <person name="Kohout C.E."/>
            <person name="Gjonbalaj M."/>
            <person name="Eaton V."/>
            <person name="Seok R."/>
            <person name="Leiner I.M."/>
            <person name="Pamer E.G."/>
        </authorList>
    </citation>
    <scope>NUCLEOTIDE SEQUENCE</scope>
    <source>
        <strain evidence="9">MSK.11.9</strain>
        <strain evidence="8">MSK.15.32</strain>
        <strain evidence="7">MSK.22.53</strain>
    </source>
</reference>
<evidence type="ECO:0000313" key="6">
    <source>
        <dbReference type="EMBL" id="MDB8739550.1"/>
    </source>
</evidence>
<dbReference type="RefSeq" id="WP_004841495.1">
    <property type="nucleotide sequence ID" value="NZ_AP031447.1"/>
</dbReference>
<sequence>MDVGKQIKKFRQDLKLSQEELASKIFVTRQTISNWENGKNYPDVNSLVMLSQLFNTSLDILVKGDVIEMEKQVEQDDVRRFKRDTVIFTVLIILTVVSAVPLFLYLELSGIVLWLLIAGVMIYYAMRLNKQKRNNDIQTYREILAFMEDKENEQ</sequence>
<dbReference type="PANTHER" id="PTHR46558:SF15">
    <property type="entry name" value="HELIX-TURN-HELIX DOMAIN PROTEIN"/>
    <property type="match status" value="1"/>
</dbReference>
<dbReference type="Proteomes" id="UP001211731">
    <property type="component" value="Unassembled WGS sequence"/>
</dbReference>
<evidence type="ECO:0000313" key="17">
    <source>
        <dbReference type="Proteomes" id="UP000284472"/>
    </source>
</evidence>
<dbReference type="EMBL" id="JAQMLR010000013">
    <property type="protein sequence ID" value="MDB8739550.1"/>
    <property type="molecule type" value="Genomic_DNA"/>
</dbReference>
<reference evidence="14 15" key="1">
    <citation type="submission" date="2018-08" db="EMBL/GenBank/DDBJ databases">
        <title>A genome reference for cultivated species of the human gut microbiota.</title>
        <authorList>
            <person name="Zou Y."/>
            <person name="Xue W."/>
            <person name="Luo G."/>
        </authorList>
    </citation>
    <scope>NUCLEOTIDE SEQUENCE [LARGE SCALE GENOMIC DNA]</scope>
    <source>
        <strain evidence="11 15">AF19-16AC</strain>
        <strain evidence="13 16">AM21-18</strain>
        <strain evidence="12 17">AM32-6</strain>
        <strain evidence="10 14">TF01-20-2</strain>
    </source>
</reference>
<dbReference type="Gene3D" id="1.10.260.40">
    <property type="entry name" value="lambda repressor-like DNA-binding domains"/>
    <property type="match status" value="1"/>
</dbReference>
<dbReference type="InterPro" id="IPR001387">
    <property type="entry name" value="Cro/C1-type_HTH"/>
</dbReference>
<evidence type="ECO:0000313" key="7">
    <source>
        <dbReference type="EMBL" id="NSI19540.1"/>
    </source>
</evidence>
<dbReference type="Proteomes" id="UP001296643">
    <property type="component" value="Unassembled WGS sequence"/>
</dbReference>
<keyword evidence="2" id="KW-0812">Transmembrane</keyword>
<dbReference type="EMBL" id="JAJBOM010000008">
    <property type="protein sequence ID" value="MCB5619072.1"/>
    <property type="molecule type" value="Genomic_DNA"/>
</dbReference>
<dbReference type="SMART" id="SM00530">
    <property type="entry name" value="HTH_XRE"/>
    <property type="match status" value="1"/>
</dbReference>
<keyword evidence="1" id="KW-0238">DNA-binding</keyword>
<dbReference type="EMBL" id="JAAIRV010000012">
    <property type="protein sequence ID" value="NSI58336.1"/>
    <property type="molecule type" value="Genomic_DNA"/>
</dbReference>
<gene>
    <name evidence="13" type="ORF">DW243_10695</name>
    <name evidence="12" type="ORF">DW812_10655</name>
    <name evidence="11" type="ORF">DWX36_01630</name>
    <name evidence="10" type="ORF">DXC31_02185</name>
    <name evidence="7" type="ORF">G4958_09295</name>
    <name evidence="9" type="ORF">G4981_06660</name>
    <name evidence="8" type="ORF">G4993_07945</name>
    <name evidence="4" type="ORF">LIQ08_07840</name>
    <name evidence="6" type="ORF">PNU63_12345</name>
    <name evidence="5" type="ORF">PNW85_10435</name>
</gene>
<dbReference type="EMBL" id="JAAIRM010000014">
    <property type="protein sequence ID" value="NSI19540.1"/>
    <property type="molecule type" value="Genomic_DNA"/>
</dbReference>
<dbReference type="Proteomes" id="UP000284472">
    <property type="component" value="Unassembled WGS sequence"/>
</dbReference>
<organism evidence="11 15">
    <name type="scientific">Mediterraneibacter gnavus</name>
    <name type="common">Ruminococcus gnavus</name>
    <dbReference type="NCBI Taxonomy" id="33038"/>
    <lineage>
        <taxon>Bacteria</taxon>
        <taxon>Bacillati</taxon>
        <taxon>Bacillota</taxon>
        <taxon>Clostridia</taxon>
        <taxon>Lachnospirales</taxon>
        <taxon>Lachnospiraceae</taxon>
        <taxon>Mediterraneibacter</taxon>
    </lineage>
</organism>
<evidence type="ECO:0000313" key="4">
    <source>
        <dbReference type="EMBL" id="MCB5619072.1"/>
    </source>
</evidence>
<comment type="caution">
    <text evidence="11">The sequence shown here is derived from an EMBL/GenBank/DDBJ whole genome shotgun (WGS) entry which is preliminary data.</text>
</comment>
<evidence type="ECO:0000313" key="13">
    <source>
        <dbReference type="EMBL" id="RHG83226.1"/>
    </source>
</evidence>